<evidence type="ECO:0000313" key="6">
    <source>
        <dbReference type="Proteomes" id="UP000504638"/>
    </source>
</evidence>
<feature type="region of interest" description="Disordered" evidence="3">
    <location>
        <begin position="50"/>
        <end position="138"/>
    </location>
</feature>
<dbReference type="InterPro" id="IPR000467">
    <property type="entry name" value="G_patch_dom"/>
</dbReference>
<evidence type="ECO:0000256" key="3">
    <source>
        <dbReference type="SAM" id="MobiDB-lite"/>
    </source>
</evidence>
<dbReference type="GO" id="GO:0003676">
    <property type="term" value="F:nucleic acid binding"/>
    <property type="evidence" value="ECO:0007669"/>
    <property type="project" value="InterPro"/>
</dbReference>
<dbReference type="GeneID" id="54419743"/>
<feature type="domain" description="G-patch" evidence="4">
    <location>
        <begin position="35"/>
        <end position="81"/>
    </location>
</feature>
<feature type="region of interest" description="Disordered" evidence="3">
    <location>
        <begin position="617"/>
        <end position="650"/>
    </location>
</feature>
<dbReference type="InterPro" id="IPR045211">
    <property type="entry name" value="TFP11/STIP/Ntr1"/>
</dbReference>
<evidence type="ECO:0000256" key="2">
    <source>
        <dbReference type="SAM" id="Coils"/>
    </source>
</evidence>
<proteinExistence type="inferred from homology"/>
<accession>A0A6G1G709</accession>
<dbReference type="RefSeq" id="XP_033535433.1">
    <property type="nucleotide sequence ID" value="XM_033679173.1"/>
</dbReference>
<keyword evidence="2" id="KW-0175">Coiled coil</keyword>
<dbReference type="PANTHER" id="PTHR23329">
    <property type="entry name" value="TUFTELIN-INTERACTING PROTEIN 11-RELATED"/>
    <property type="match status" value="1"/>
</dbReference>
<evidence type="ECO:0000259" key="4">
    <source>
        <dbReference type="PROSITE" id="PS50174"/>
    </source>
</evidence>
<feature type="compositionally biased region" description="Basic and acidic residues" evidence="3">
    <location>
        <begin position="79"/>
        <end position="99"/>
    </location>
</feature>
<dbReference type="OrthoDB" id="4822at2759"/>
<reference evidence="7" key="2">
    <citation type="submission" date="2020-04" db="EMBL/GenBank/DDBJ databases">
        <authorList>
            <consortium name="NCBI Genome Project"/>
        </authorList>
    </citation>
    <scope>NUCLEOTIDE SEQUENCE</scope>
    <source>
        <strain evidence="7">CBS 781.70</strain>
    </source>
</reference>
<dbReference type="Proteomes" id="UP000504638">
    <property type="component" value="Unplaced"/>
</dbReference>
<organism evidence="5">
    <name type="scientific">Eremomyces bilateralis CBS 781.70</name>
    <dbReference type="NCBI Taxonomy" id="1392243"/>
    <lineage>
        <taxon>Eukaryota</taxon>
        <taxon>Fungi</taxon>
        <taxon>Dikarya</taxon>
        <taxon>Ascomycota</taxon>
        <taxon>Pezizomycotina</taxon>
        <taxon>Dothideomycetes</taxon>
        <taxon>Dothideomycetes incertae sedis</taxon>
        <taxon>Eremomycetales</taxon>
        <taxon>Eremomycetaceae</taxon>
        <taxon>Eremomyces</taxon>
    </lineage>
</organism>
<feature type="coiled-coil region" evidence="2">
    <location>
        <begin position="227"/>
        <end position="254"/>
    </location>
</feature>
<evidence type="ECO:0000313" key="5">
    <source>
        <dbReference type="EMBL" id="KAF1813802.1"/>
    </source>
</evidence>
<sequence>MERPSFKRKNDFGDMRGRKSARVSDEDAAPAKAGKMSFAARMMAKMGYKEGEGLGKEGEGILNPIEVKMRPQGAGVGTVKEKSSQAKAEAKRQAEKRGEEYEDSSEEEEKRARQQRKNRGVAGQTGTGVSTPGGFTRPKMKYRTAADIEADAEGLEVPNVLKSLIDATGKQTKVLTTTAGLMSSATQGIAAESEVEKIARRAKADLESFAGQWTSLTQRQKYTAAEEARVRVEVDEHQKEIDILQELAEAVEAFQALELGKPRLSSDAKGMWTEAVERLLQLHLRYQDTVRKEVLSEVAVAAIHPLFKLEVLDWSPLEEPTHMVDYFDRLRGVLAIDQPITIDMDFDSLPRSKSTTPYESLMYTLWLPCVRTAVTNHWDPYTPSTLLTLLEHWRPVLPDFIYNHLVNQVILQKLTRAIHDWEPRRLSNKKDPRPHQFPHVWLFPWLPYLPDDHTDPHNPAGLLADVKRRLRRVLETWDVARGPLPGLPEWRTVLSTELDHALVSKALPRLAKHLADHLVVNPEAQDMAPFTAVLAWNDLFKPQTMAQLFLAEFFPKFFAVLHGALTGGAQDFDVFVEWRNWWMEQFPAEVNALREVDEQWNKALELISHAQRLGDQASSLPAPSTATSALPTSLPSTTAAALSTTADTPSAPVEEVTMRDLVEEWSAEHDLLFRPLREAHPETGLPLFRITASATGKGGVVVYFKGDIVYAQGKADRSSWKATGMEGLLARAEGR</sequence>
<dbReference type="Pfam" id="PF07842">
    <property type="entry name" value="GCFC"/>
    <property type="match status" value="1"/>
</dbReference>
<dbReference type="PROSITE" id="PS50174">
    <property type="entry name" value="G_PATCH"/>
    <property type="match status" value="1"/>
</dbReference>
<feature type="compositionally biased region" description="Basic and acidic residues" evidence="3">
    <location>
        <begin position="50"/>
        <end position="59"/>
    </location>
</feature>
<name>A0A6G1G709_9PEZI</name>
<dbReference type="InterPro" id="IPR022783">
    <property type="entry name" value="GCFC_dom"/>
</dbReference>
<evidence type="ECO:0000313" key="7">
    <source>
        <dbReference type="RefSeq" id="XP_033535433.1"/>
    </source>
</evidence>
<keyword evidence="6" id="KW-1185">Reference proteome</keyword>
<dbReference type="PANTHER" id="PTHR23329:SF1">
    <property type="entry name" value="TUFTELIN-INTERACTING PROTEIN 11"/>
    <property type="match status" value="1"/>
</dbReference>
<dbReference type="GO" id="GO:0000390">
    <property type="term" value="P:spliceosomal complex disassembly"/>
    <property type="evidence" value="ECO:0007669"/>
    <property type="project" value="InterPro"/>
</dbReference>
<dbReference type="AlphaFoldDB" id="A0A6G1G709"/>
<dbReference type="EMBL" id="ML975154">
    <property type="protein sequence ID" value="KAF1813802.1"/>
    <property type="molecule type" value="Genomic_DNA"/>
</dbReference>
<feature type="region of interest" description="Disordered" evidence="3">
    <location>
        <begin position="1"/>
        <end position="37"/>
    </location>
</feature>
<dbReference type="Pfam" id="PF01585">
    <property type="entry name" value="G-patch"/>
    <property type="match status" value="1"/>
</dbReference>
<dbReference type="GO" id="GO:0071008">
    <property type="term" value="C:U2-type post-mRNA release spliceosomal complex"/>
    <property type="evidence" value="ECO:0007669"/>
    <property type="project" value="TreeGrafter"/>
</dbReference>
<gene>
    <name evidence="5 7" type="ORF">P152DRAFT_457170</name>
</gene>
<reference evidence="5 7" key="1">
    <citation type="submission" date="2020-01" db="EMBL/GenBank/DDBJ databases">
        <authorList>
            <consortium name="DOE Joint Genome Institute"/>
            <person name="Haridas S."/>
            <person name="Albert R."/>
            <person name="Binder M."/>
            <person name="Bloem J."/>
            <person name="Labutti K."/>
            <person name="Salamov A."/>
            <person name="Andreopoulos B."/>
            <person name="Baker S.E."/>
            <person name="Barry K."/>
            <person name="Bills G."/>
            <person name="Bluhm B.H."/>
            <person name="Cannon C."/>
            <person name="Castanera R."/>
            <person name="Culley D.E."/>
            <person name="Daum C."/>
            <person name="Ezra D."/>
            <person name="Gonzalez J.B."/>
            <person name="Henrissat B."/>
            <person name="Kuo A."/>
            <person name="Liang C."/>
            <person name="Lipzen A."/>
            <person name="Lutzoni F."/>
            <person name="Magnuson J."/>
            <person name="Mondo S."/>
            <person name="Nolan M."/>
            <person name="Ohm R."/>
            <person name="Pangilinan J."/>
            <person name="Park H.-J."/>
            <person name="Ramirez L."/>
            <person name="Alfaro M."/>
            <person name="Sun H."/>
            <person name="Tritt A."/>
            <person name="Yoshinaga Y."/>
            <person name="Zwiers L.-H."/>
            <person name="Turgeon B.G."/>
            <person name="Goodwin S.B."/>
            <person name="Spatafora J.W."/>
            <person name="Crous P.W."/>
            <person name="Grigoriev I.V."/>
        </authorList>
    </citation>
    <scope>NUCLEOTIDE SEQUENCE</scope>
    <source>
        <strain evidence="5 7">CBS 781.70</strain>
    </source>
</reference>
<feature type="compositionally biased region" description="Basic and acidic residues" evidence="3">
    <location>
        <begin position="1"/>
        <end position="25"/>
    </location>
</feature>
<protein>
    <submittedName>
        <fullName evidence="5 7">G-patch domain protein</fullName>
    </submittedName>
</protein>
<dbReference type="SMART" id="SM00443">
    <property type="entry name" value="G_patch"/>
    <property type="match status" value="1"/>
</dbReference>
<comment type="similarity">
    <text evidence="1">Belongs to the TFP11/STIP family.</text>
</comment>
<reference evidence="7" key="3">
    <citation type="submission" date="2025-04" db="UniProtKB">
        <authorList>
            <consortium name="RefSeq"/>
        </authorList>
    </citation>
    <scope>IDENTIFICATION</scope>
    <source>
        <strain evidence="7">CBS 781.70</strain>
    </source>
</reference>
<evidence type="ECO:0000256" key="1">
    <source>
        <dbReference type="ARBA" id="ARBA00010900"/>
    </source>
</evidence>